<dbReference type="Proteomes" id="UP001642464">
    <property type="component" value="Unassembled WGS sequence"/>
</dbReference>
<protein>
    <recommendedName>
        <fullName evidence="5">H(+)-exporting diphosphatase</fullName>
    </recommendedName>
</protein>
<feature type="transmembrane region" description="Helical" evidence="2">
    <location>
        <begin position="431"/>
        <end position="453"/>
    </location>
</feature>
<feature type="transmembrane region" description="Helical" evidence="2">
    <location>
        <begin position="1971"/>
        <end position="1994"/>
    </location>
</feature>
<comment type="caution">
    <text evidence="3">The sequence shown here is derived from an EMBL/GenBank/DDBJ whole genome shotgun (WGS) entry which is preliminary data.</text>
</comment>
<feature type="transmembrane region" description="Helical" evidence="2">
    <location>
        <begin position="1470"/>
        <end position="1495"/>
    </location>
</feature>
<evidence type="ECO:0000313" key="4">
    <source>
        <dbReference type="Proteomes" id="UP001642464"/>
    </source>
</evidence>
<keyword evidence="2" id="KW-0812">Transmembrane</keyword>
<feature type="region of interest" description="Disordered" evidence="1">
    <location>
        <begin position="481"/>
        <end position="502"/>
    </location>
</feature>
<gene>
    <name evidence="3" type="ORF">SCF082_LOCUS23200</name>
</gene>
<reference evidence="3 4" key="1">
    <citation type="submission" date="2024-02" db="EMBL/GenBank/DDBJ databases">
        <authorList>
            <person name="Chen Y."/>
            <person name="Shah S."/>
            <person name="Dougan E. K."/>
            <person name="Thang M."/>
            <person name="Chan C."/>
        </authorList>
    </citation>
    <scope>NUCLEOTIDE SEQUENCE [LARGE SCALE GENOMIC DNA]</scope>
</reference>
<keyword evidence="2" id="KW-0472">Membrane</keyword>
<feature type="transmembrane region" description="Helical" evidence="2">
    <location>
        <begin position="2037"/>
        <end position="2059"/>
    </location>
</feature>
<keyword evidence="2" id="KW-1133">Transmembrane helix</keyword>
<dbReference type="EMBL" id="CAXAMM010016692">
    <property type="protein sequence ID" value="CAK9039670.1"/>
    <property type="molecule type" value="Genomic_DNA"/>
</dbReference>
<proteinExistence type="predicted"/>
<organism evidence="3 4">
    <name type="scientific">Durusdinium trenchii</name>
    <dbReference type="NCBI Taxonomy" id="1381693"/>
    <lineage>
        <taxon>Eukaryota</taxon>
        <taxon>Sar</taxon>
        <taxon>Alveolata</taxon>
        <taxon>Dinophyceae</taxon>
        <taxon>Suessiales</taxon>
        <taxon>Symbiodiniaceae</taxon>
        <taxon>Durusdinium</taxon>
    </lineage>
</organism>
<feature type="transmembrane region" description="Helical" evidence="2">
    <location>
        <begin position="797"/>
        <end position="820"/>
    </location>
</feature>
<keyword evidence="4" id="KW-1185">Reference proteome</keyword>
<feature type="transmembrane region" description="Helical" evidence="2">
    <location>
        <begin position="1753"/>
        <end position="1770"/>
    </location>
</feature>
<feature type="transmembrane region" description="Helical" evidence="2">
    <location>
        <begin position="636"/>
        <end position="652"/>
    </location>
</feature>
<feature type="transmembrane region" description="Helical" evidence="2">
    <location>
        <begin position="1444"/>
        <end position="1464"/>
    </location>
</feature>
<feature type="region of interest" description="Disordered" evidence="1">
    <location>
        <begin position="984"/>
        <end position="1008"/>
    </location>
</feature>
<name>A0ABP0LKJ4_9DINO</name>
<feature type="transmembrane region" description="Helical" evidence="2">
    <location>
        <begin position="2006"/>
        <end position="2025"/>
    </location>
</feature>
<feature type="transmembrane region" description="Helical" evidence="2">
    <location>
        <begin position="832"/>
        <end position="850"/>
    </location>
</feature>
<evidence type="ECO:0000256" key="2">
    <source>
        <dbReference type="SAM" id="Phobius"/>
    </source>
</evidence>
<feature type="transmembrane region" description="Helical" evidence="2">
    <location>
        <begin position="606"/>
        <end position="630"/>
    </location>
</feature>
<sequence length="2096" mass="230652">MKTPQVRPDRWCVTRHDLWQLKKEVVRAICEGFLNCHGCGMGQGEDSQDNEDYEDVYGPSIYIVNEQYIKPVTAEAGKVSWALMRNPEGLDCDVFVSHAWQEGVFEFLSKLRCSWPWAARNAWCCMLANPQHLNIGSMLLSPKTSPFALALQASKTVLVVANRHKSIYCRLWCGYEAYVASEDAKVIRIAAAPLANRMCCVVVVSLCAFFSAYFHGPLRQASNYAGLVATASMELSFDPTGKGSEFHELGLQLMDGRLTWIGLSALFVIAELDRAWSSHIEEEGELLRKRYSGSVVKVEGEKQWLKGKTAGRRASDEGKGIFGQNSAAGAEHGSIRWATCSQPTDQQNIWDEIGDKVDEVDHAIHVLITAGISSPSLRAAAKLGVDINHAGHAEAAVAFVALGPLLVLSACEMANIACCELPQTPLGAYQAAHICLALGDASFLFSLGFSLLGMDRTMALPGRAGPKPFVPERQEVLKAIQSGQIASPSSTSSQSDDDSETSMDDDYYYGPSIYTVNEQYIKPVTAHAGKMSWALMRNPYGLKCSMLQSPRSSPFALALQAASYVMVVPNRHKSVYSRLWCGYEAYVASEDAKIIRIATAPSRKPMGLALLGASLPMLLGTSLGILARVFDWEVRVEGVLVATLAALLSAFTRKRCNQEPMRGPRDTAHQFVTFQALPPPIENIAQHVTFLGFTSYFVLAESDRVRSLQIEEEGRQLRKGYQGSIRFADCTGAADRQNIWDEIGDKAMPAMRKMLKEMVDAVDHAVHVLISAGVSSPALRCAEEQGVDIQDAGHAEVAIAVFLGPFLCLSILNPTVVILVDEQTTLSWTNTSVVLLGAFARLMFLVVMCARSLDERSFMLKVISKLMTSVGLPAVSVIAVIVHFNDHVASLVVKWVFTRPSFPEVAKLDDRLAYSRYKDSSTAPSRCTMSSRSITSTALEMHQKAPGRWVSPDRWCVTRLDLKYLHVQVLEAVQAGQIFSRSQLDSGGEWEGSDHQGSLRSRTPFRGPPLRGGGGQPMALHRMGALQCGNRIVLELMSAPEEESEDDDEFGPSIYTVTEQYIKPVTAEAGKMSWALMRNPFGLDCDLFVSHAWQEGIFEFLSKVRTSWPRGARNAWCCMLANPQNLNVSSMLLSPRASPFALALQASSVVLVVPNRHRSVYTRLWCGYEAYVASEEDKTIQVAMAPGRRSMCFACLKAMVPVVLGLVLGTLDRFFHWQLRVFEISFLVSMCAFTSAIARPSLLRRVVNYVGLLSSGALEVCWDQKRLLVFQEGPTVLEHIAQRVVWLCGIAFFLVAELDRARSLRLDEEGHQLRKGFEGSIRFASCSQETDMRNIWEEIGNKVDDVDHAIDVLISAGISSPDLRFAAEQGVDIEEAGHADYAMAVVVLGPLQLISLKNAIQVLLFSLELWQEATFAWLGLLASLSCSIMILGGSVDQRAFILKVMNKLCTLTFIPFAAVMGAVGNEEGDVALQVLQVLFTSLHNIKIVVLFFSVLSIRGTLKLPGFSFQGAGAAMIAALDRTKRARGVAVWARHSLRHHVMALPDARTITGDAIAMHEFVSPDRWCVTRLDLQSLRLEVLKAVQSGSIFSRSYSQDTTISQESEDDDEFGPSIYTVTEQYIKPVTAEAGKMSWALMRNPFGLDCDLFVSHAWQEGIFEFLSKVLTSWPSGAHHAWCCMLANPQNLNVGSMLLSPRMSPFALALQASSHVLVVPNRHRSVYTRLWCCFEAYVASEEDKTIEIATAPSGFAQRRALLQALVPLTMGLVIGAIGRLTHLTLRVETAVAVFSSICAFVSAYSLRWRRVANYFGLLAAGNLEVRWDPKHLQEFQLLPPVIEEICQRLVWLSAIAFFLVAELDRVRSWHLAEEGQQLRKDFKGSIRFASCTRPGDMMNIWDEIGHKVDAVDNAIDVLISAGISSPALRSAAVKGVDITGAGHADGAISFVVLGPLQLISVKNAIQMHLSFAPTPQAFWWQAIFALIGVMASLICTVLIGVRPVDERAFLMKVMTKLCTVIFIPIAVGLGIAESYGGHAALSALQELFVCFHILMIVALFFAVSGIRGTLALPGGKCILQYFLVRRSRERLRASSSLSESDTE</sequence>
<evidence type="ECO:0000256" key="1">
    <source>
        <dbReference type="SAM" id="MobiDB-lite"/>
    </source>
</evidence>
<evidence type="ECO:0008006" key="5">
    <source>
        <dbReference type="Google" id="ProtNLM"/>
    </source>
</evidence>
<feature type="transmembrane region" description="Helical" evidence="2">
    <location>
        <begin position="862"/>
        <end position="884"/>
    </location>
</feature>
<evidence type="ECO:0000313" key="3">
    <source>
        <dbReference type="EMBL" id="CAK9039670.1"/>
    </source>
</evidence>
<feature type="transmembrane region" description="Helical" evidence="2">
    <location>
        <begin position="1413"/>
        <end position="1432"/>
    </location>
</feature>
<feature type="transmembrane region" description="Helical" evidence="2">
    <location>
        <begin position="1782"/>
        <end position="1799"/>
    </location>
</feature>
<accession>A0ABP0LKJ4</accession>